<feature type="binding site" evidence="19">
    <location>
        <position position="142"/>
    </location>
    <ligand>
        <name>Zn(2+)</name>
        <dbReference type="ChEBI" id="CHEBI:29105"/>
    </ligand>
</feature>
<evidence type="ECO:0000313" key="25">
    <source>
        <dbReference type="Ensembl" id="ENSDCDP00010058118.1"/>
    </source>
</evidence>
<dbReference type="CDD" id="cd00081">
    <property type="entry name" value="Hint"/>
    <property type="match status" value="1"/>
</dbReference>
<dbReference type="PRINTS" id="PR00632">
    <property type="entry name" value="SONICHHOG"/>
</dbReference>
<evidence type="ECO:0000256" key="2">
    <source>
        <dbReference type="ARBA" id="ARBA00010649"/>
    </source>
</evidence>
<comment type="subunit">
    <text evidence="18">Multimer.</text>
</comment>
<dbReference type="InterPro" id="IPR003586">
    <property type="entry name" value="Hint_dom_C"/>
</dbReference>
<keyword evidence="16" id="KW-0564">Palmitate</keyword>
<dbReference type="Ensembl" id="ENSDCDT00010068814.1">
    <property type="protein sequence ID" value="ENSDCDP00010058118.1"/>
    <property type="gene ID" value="ENSDCDG00010032784.1"/>
</dbReference>
<comment type="function">
    <molecule>Protein hedgehog N-product</molecule>
    <text evidence="20">The dually lipidated hedgehog protein N-product is a morphogen which is essential for a variety of patterning events during development.</text>
</comment>
<feature type="chain" id="PRO_5044303241" description="Hedgehog protein" evidence="22">
    <location>
        <begin position="34"/>
        <end position="447"/>
    </location>
</feature>
<dbReference type="AlphaFoldDB" id="A0AAY4EL61"/>
<feature type="binding site" evidence="19">
    <location>
        <position position="127"/>
    </location>
    <ligand>
        <name>Ca(2+)</name>
        <dbReference type="ChEBI" id="CHEBI:29108"/>
        <label>1</label>
    </ligand>
</feature>
<evidence type="ECO:0000256" key="18">
    <source>
        <dbReference type="ARBA" id="ARBA00034131"/>
    </source>
</evidence>
<dbReference type="InterPro" id="IPR036844">
    <property type="entry name" value="Hint_dom_sf"/>
</dbReference>
<keyword evidence="4 20" id="KW-1003">Cell membrane</keyword>
<feature type="binding site" evidence="19">
    <location>
        <position position="184"/>
    </location>
    <ligand>
        <name>Zn(2+)</name>
        <dbReference type="ChEBI" id="CHEBI:29105"/>
    </ligand>
</feature>
<evidence type="ECO:0000256" key="15">
    <source>
        <dbReference type="ARBA" id="ARBA00023136"/>
    </source>
</evidence>
<dbReference type="InterPro" id="IPR050387">
    <property type="entry name" value="Hedgehog_Signaling"/>
</dbReference>
<reference evidence="25" key="3">
    <citation type="submission" date="2025-09" db="UniProtKB">
        <authorList>
            <consortium name="Ensembl"/>
        </authorList>
    </citation>
    <scope>IDENTIFICATION</scope>
</reference>
<evidence type="ECO:0000259" key="23">
    <source>
        <dbReference type="SMART" id="SM00305"/>
    </source>
</evidence>
<dbReference type="GO" id="GO:0007417">
    <property type="term" value="P:central nervous system development"/>
    <property type="evidence" value="ECO:0007669"/>
    <property type="project" value="UniProtKB-ARBA"/>
</dbReference>
<keyword evidence="17" id="KW-0449">Lipoprotein</keyword>
<sequence>MATSPRLGPLAACACAWLLLLLAHACGPGPGYGTRPRARRLVPMKYKQYAPQISEGNLGASGRAEGKITRDSERFRELVPNYNIHVVFKDEEHTQADRFMTRRCKDCLDRLALAVMLQWPNTRLRVTEAWDEDGNHPPDSLHYEGRAVDITTSDRNTSKYGLLAQLAVEAGFDWVYYESKHHIHCSVKADHSVALERGGCFPGSAQVHVAGGGRKSMSSLKPGDTVLAATESGRPVLSQVLLFLHQDRERTATFLVLGTEDGQRLALSRNHLVFRSTRHEKHLTAYQACFAARVKRGDYVLTHGTNGRVQPSRIASVTQEERRGVYAPLTEHGTLFVDGVLASSYATVEDHGLAHWAFGLLRYVSSLTQLFQALSPGEEHLGRYTSNRTWRNETPNTSGDGRSKRPSHHCNQTAVEPRGGRAGQVHWYARALYVLGRIVLDPQKFYS</sequence>
<dbReference type="GO" id="GO:0010468">
    <property type="term" value="P:regulation of gene expression"/>
    <property type="evidence" value="ECO:0007669"/>
    <property type="project" value="TreeGrafter"/>
</dbReference>
<keyword evidence="12 19" id="KW-0862">Zinc</keyword>
<dbReference type="PIRSF" id="PIRSF009400">
    <property type="entry name" value="Peptidase_C46"/>
    <property type="match status" value="1"/>
</dbReference>
<keyword evidence="11 20" id="KW-0256">Endoplasmic reticulum</keyword>
<keyword evidence="13 19" id="KW-0106">Calcium</keyword>
<feature type="domain" description="Hint" evidence="23">
    <location>
        <begin position="306"/>
        <end position="350"/>
    </location>
</feature>
<keyword evidence="8 20" id="KW-0732">Signal</keyword>
<accession>A0AAY4EL61</accession>
<evidence type="ECO:0000256" key="13">
    <source>
        <dbReference type="ARBA" id="ARBA00022837"/>
    </source>
</evidence>
<dbReference type="GO" id="GO:0055002">
    <property type="term" value="P:striated muscle cell development"/>
    <property type="evidence" value="ECO:0007669"/>
    <property type="project" value="UniProtKB-ARBA"/>
</dbReference>
<feature type="region of interest" description="Disordered" evidence="21">
    <location>
        <begin position="384"/>
        <end position="417"/>
    </location>
</feature>
<keyword evidence="10 20" id="KW-0068">Autocatalytic cleavage</keyword>
<dbReference type="InterPro" id="IPR000320">
    <property type="entry name" value="Hedgehog_signalling_dom"/>
</dbReference>
<feature type="binding site" evidence="19">
    <location>
        <position position="97"/>
    </location>
    <ligand>
        <name>Ca(2+)</name>
        <dbReference type="ChEBI" id="CHEBI:29108"/>
        <label>1</label>
    </ligand>
</feature>
<keyword evidence="5 20" id="KW-0645">Protease</keyword>
<evidence type="ECO:0000256" key="5">
    <source>
        <dbReference type="ARBA" id="ARBA00022670"/>
    </source>
</evidence>
<dbReference type="SUPFAM" id="SSF51294">
    <property type="entry name" value="Hedgehog/intein (Hint) domain"/>
    <property type="match status" value="1"/>
</dbReference>
<dbReference type="GeneTree" id="ENSGT00940000159207"/>
<keyword evidence="3 20" id="KW-0217">Developmental protein</keyword>
<keyword evidence="15 20" id="KW-0472">Membrane</keyword>
<evidence type="ECO:0000256" key="1">
    <source>
        <dbReference type="ARBA" id="ARBA00004586"/>
    </source>
</evidence>
<evidence type="ECO:0000256" key="12">
    <source>
        <dbReference type="ARBA" id="ARBA00022833"/>
    </source>
</evidence>
<keyword evidence="7 19" id="KW-0479">Metal-binding</keyword>
<dbReference type="InterPro" id="IPR009045">
    <property type="entry name" value="Zn_M74/Hedgehog-like"/>
</dbReference>
<evidence type="ECO:0000256" key="10">
    <source>
        <dbReference type="ARBA" id="ARBA00022813"/>
    </source>
</evidence>
<dbReference type="GO" id="GO:0007267">
    <property type="term" value="P:cell-cell signaling"/>
    <property type="evidence" value="ECO:0007669"/>
    <property type="project" value="InterPro"/>
</dbReference>
<dbReference type="GO" id="GO:0005113">
    <property type="term" value="F:patched binding"/>
    <property type="evidence" value="ECO:0007669"/>
    <property type="project" value="TreeGrafter"/>
</dbReference>
<feature type="binding site" evidence="19">
    <location>
        <position position="91"/>
    </location>
    <ligand>
        <name>Ca(2+)</name>
        <dbReference type="ChEBI" id="CHEBI:29108"/>
        <label>1</label>
    </ligand>
</feature>
<evidence type="ECO:0000256" key="4">
    <source>
        <dbReference type="ARBA" id="ARBA00022475"/>
    </source>
</evidence>
<evidence type="ECO:0000256" key="14">
    <source>
        <dbReference type="ARBA" id="ARBA00023034"/>
    </source>
</evidence>
<reference evidence="25" key="2">
    <citation type="submission" date="2025-08" db="UniProtKB">
        <authorList>
            <consortium name="Ensembl"/>
        </authorList>
    </citation>
    <scope>IDENTIFICATION</scope>
</reference>
<feature type="binding site" evidence="19">
    <location>
        <position position="128"/>
    </location>
    <ligand>
        <name>Ca(2+)</name>
        <dbReference type="ChEBI" id="CHEBI:29108"/>
        <label>1</label>
    </ligand>
</feature>
<dbReference type="GO" id="GO:0005615">
    <property type="term" value="C:extracellular space"/>
    <property type="evidence" value="ECO:0007669"/>
    <property type="project" value="TreeGrafter"/>
</dbReference>
<dbReference type="SMART" id="SM00306">
    <property type="entry name" value="HintN"/>
    <property type="match status" value="1"/>
</dbReference>
<feature type="binding site" evidence="19">
    <location>
        <position position="92"/>
    </location>
    <ligand>
        <name>Ca(2+)</name>
        <dbReference type="ChEBI" id="CHEBI:29108"/>
        <label>2</label>
    </ligand>
</feature>
<evidence type="ECO:0000256" key="20">
    <source>
        <dbReference type="RuleBase" id="RU280812"/>
    </source>
</evidence>
<dbReference type="Gene3D" id="3.30.1380.10">
    <property type="match status" value="1"/>
</dbReference>
<dbReference type="PANTHER" id="PTHR11889">
    <property type="entry name" value="HEDGEHOG"/>
    <property type="match status" value="1"/>
</dbReference>
<reference evidence="25 26" key="1">
    <citation type="submission" date="2020-06" db="EMBL/GenBank/DDBJ databases">
        <authorList>
            <consortium name="Wellcome Sanger Institute Data Sharing"/>
        </authorList>
    </citation>
    <scope>NUCLEOTIDE SEQUENCE [LARGE SCALE GENOMIC DNA]</scope>
</reference>
<comment type="subcellular location">
    <molecule>Protein hedgehog N-product</molecule>
    <subcellularLocation>
        <location evidence="20">Cell membrane</location>
        <topology evidence="20">Lipid-anchor</topology>
    </subcellularLocation>
</comment>
<proteinExistence type="inferred from homology"/>
<keyword evidence="6" id="KW-0808">Transferase</keyword>
<feature type="domain" description="Hint" evidence="24">
    <location>
        <begin position="198"/>
        <end position="304"/>
    </location>
</feature>
<dbReference type="InterPro" id="IPR001767">
    <property type="entry name" value="Hedgehog_Hint"/>
</dbReference>
<evidence type="ECO:0000256" key="17">
    <source>
        <dbReference type="ARBA" id="ARBA00023288"/>
    </source>
</evidence>
<dbReference type="FunFam" id="3.30.1380.10:FF:000001">
    <property type="entry name" value="Indian hedgehog"/>
    <property type="match status" value="1"/>
</dbReference>
<comment type="subcellular location">
    <subcellularLocation>
        <location evidence="1">Endoplasmic reticulum membrane</location>
    </subcellularLocation>
</comment>
<evidence type="ECO:0000256" key="22">
    <source>
        <dbReference type="SAM" id="SignalP"/>
    </source>
</evidence>
<dbReference type="Pfam" id="PF01079">
    <property type="entry name" value="Hint"/>
    <property type="match status" value="1"/>
</dbReference>
<evidence type="ECO:0000256" key="9">
    <source>
        <dbReference type="ARBA" id="ARBA00022801"/>
    </source>
</evidence>
<keyword evidence="14 20" id="KW-0333">Golgi apparatus</keyword>
<dbReference type="Gene3D" id="2.170.16.10">
    <property type="entry name" value="Hedgehog/Intein (Hint) domain"/>
    <property type="match status" value="1"/>
</dbReference>
<evidence type="ECO:0000256" key="8">
    <source>
        <dbReference type="ARBA" id="ARBA00022729"/>
    </source>
</evidence>
<organism evidence="25 26">
    <name type="scientific">Denticeps clupeoides</name>
    <name type="common">denticle herring</name>
    <dbReference type="NCBI Taxonomy" id="299321"/>
    <lineage>
        <taxon>Eukaryota</taxon>
        <taxon>Metazoa</taxon>
        <taxon>Chordata</taxon>
        <taxon>Craniata</taxon>
        <taxon>Vertebrata</taxon>
        <taxon>Euteleostomi</taxon>
        <taxon>Actinopterygii</taxon>
        <taxon>Neopterygii</taxon>
        <taxon>Teleostei</taxon>
        <taxon>Clupei</taxon>
        <taxon>Clupeiformes</taxon>
        <taxon>Denticipitoidei</taxon>
        <taxon>Denticipitidae</taxon>
        <taxon>Denticeps</taxon>
    </lineage>
</organism>
<evidence type="ECO:0000256" key="6">
    <source>
        <dbReference type="ARBA" id="ARBA00022679"/>
    </source>
</evidence>
<comment type="similarity">
    <text evidence="2 20">Belongs to the hedgehog family.</text>
</comment>
<dbReference type="GO" id="GO:0042063">
    <property type="term" value="P:gliogenesis"/>
    <property type="evidence" value="ECO:0007669"/>
    <property type="project" value="UniProtKB-ARBA"/>
</dbReference>
<evidence type="ECO:0000256" key="3">
    <source>
        <dbReference type="ARBA" id="ARBA00022473"/>
    </source>
</evidence>
<feature type="signal peptide" evidence="22">
    <location>
        <begin position="1"/>
        <end position="33"/>
    </location>
</feature>
<comment type="subcellular location">
    <molecule>Sonic hedgehog protein</molecule>
    <subcellularLocation>
        <location evidence="20">Endoplasmic reticulum membrane</location>
    </subcellularLocation>
    <subcellularLocation>
        <location evidence="20">Golgi apparatus membrane</location>
    </subcellularLocation>
</comment>
<evidence type="ECO:0000313" key="26">
    <source>
        <dbReference type="Proteomes" id="UP000694580"/>
    </source>
</evidence>
<dbReference type="InterPro" id="IPR001657">
    <property type="entry name" value="Hedgehog"/>
</dbReference>
<comment type="function">
    <molecule>Protein hedgehog</molecule>
    <text evidence="20">The C-terminal part of the hedgehog protein precursor displays an autoproteolysis activity that results in the cleavage of the full-length protein into two parts (N-product and C-product). In addition, the C-terminal part displays a cholesterol transferase activity that results by the covalent attachment of a cholesterol moiety to the C-terminal of the newly generated N-product.</text>
</comment>
<dbReference type="GeneID" id="114798186"/>
<dbReference type="Pfam" id="PF01085">
    <property type="entry name" value="HH_signal"/>
    <property type="match status" value="1"/>
</dbReference>
<feature type="binding site" evidence="19">
    <location>
        <position position="92"/>
    </location>
    <ligand>
        <name>Ca(2+)</name>
        <dbReference type="ChEBI" id="CHEBI:29108"/>
        <label>1</label>
    </ligand>
</feature>
<feature type="binding site" evidence="19">
    <location>
        <position position="131"/>
    </location>
    <ligand>
        <name>Ca(2+)</name>
        <dbReference type="ChEBI" id="CHEBI:29108"/>
        <label>2</label>
    </ligand>
</feature>
<feature type="compositionally biased region" description="Polar residues" evidence="21">
    <location>
        <begin position="384"/>
        <end position="400"/>
    </location>
</feature>
<dbReference type="GO" id="GO:0007224">
    <property type="term" value="P:smoothened signaling pathway"/>
    <property type="evidence" value="ECO:0007669"/>
    <property type="project" value="TreeGrafter"/>
</dbReference>
<feature type="binding site" evidence="19">
    <location>
        <position position="149"/>
    </location>
    <ligand>
        <name>Zn(2+)</name>
        <dbReference type="ChEBI" id="CHEBI:29105"/>
    </ligand>
</feature>
<dbReference type="GO" id="GO:0016540">
    <property type="term" value="P:protein autoprocessing"/>
    <property type="evidence" value="ECO:0007669"/>
    <property type="project" value="InterPro"/>
</dbReference>
<dbReference type="SUPFAM" id="SSF55166">
    <property type="entry name" value="Hedgehog/DD-peptidase"/>
    <property type="match status" value="1"/>
</dbReference>
<keyword evidence="26" id="KW-1185">Reference proteome</keyword>
<dbReference type="GO" id="GO:0000139">
    <property type="term" value="C:Golgi membrane"/>
    <property type="evidence" value="ECO:0007669"/>
    <property type="project" value="UniProtKB-SubCell"/>
</dbReference>
<dbReference type="GO" id="GO:0005509">
    <property type="term" value="F:calcium ion binding"/>
    <property type="evidence" value="ECO:0007669"/>
    <property type="project" value="TreeGrafter"/>
</dbReference>
<dbReference type="GO" id="GO:0016740">
    <property type="term" value="F:transferase activity"/>
    <property type="evidence" value="ECO:0007669"/>
    <property type="project" value="UniProtKB-KW"/>
</dbReference>
<dbReference type="GO" id="GO:0005789">
    <property type="term" value="C:endoplasmic reticulum membrane"/>
    <property type="evidence" value="ECO:0007669"/>
    <property type="project" value="UniProtKB-SubCell"/>
</dbReference>
<evidence type="ECO:0000256" key="16">
    <source>
        <dbReference type="ARBA" id="ARBA00023139"/>
    </source>
</evidence>
<dbReference type="GO" id="GO:0001708">
    <property type="term" value="P:cell fate specification"/>
    <property type="evidence" value="ECO:0007669"/>
    <property type="project" value="TreeGrafter"/>
</dbReference>
<evidence type="ECO:0000259" key="24">
    <source>
        <dbReference type="SMART" id="SM00306"/>
    </source>
</evidence>
<feature type="binding site" evidence="19">
    <location>
        <position position="133"/>
    </location>
    <ligand>
        <name>Ca(2+)</name>
        <dbReference type="ChEBI" id="CHEBI:29108"/>
        <label>2</label>
    </ligand>
</feature>
<protein>
    <recommendedName>
        <fullName evidence="20">Hedgehog protein</fullName>
    </recommendedName>
</protein>
<gene>
    <name evidence="25" type="primary">DHH</name>
</gene>
<feature type="binding site" evidence="19">
    <location>
        <position position="128"/>
    </location>
    <ligand>
        <name>Ca(2+)</name>
        <dbReference type="ChEBI" id="CHEBI:29108"/>
        <label>2</label>
    </ligand>
</feature>
<evidence type="ECO:0000256" key="11">
    <source>
        <dbReference type="ARBA" id="ARBA00022824"/>
    </source>
</evidence>
<dbReference type="PANTHER" id="PTHR11889:SF84">
    <property type="entry name" value="HEDGEHOG PROTEIN"/>
    <property type="match status" value="1"/>
</dbReference>
<dbReference type="SMART" id="SM00305">
    <property type="entry name" value="HintC"/>
    <property type="match status" value="1"/>
</dbReference>
<evidence type="ECO:0000256" key="21">
    <source>
        <dbReference type="SAM" id="MobiDB-lite"/>
    </source>
</evidence>
<dbReference type="GO" id="GO:0005886">
    <property type="term" value="C:plasma membrane"/>
    <property type="evidence" value="ECO:0007669"/>
    <property type="project" value="UniProtKB-SubCell"/>
</dbReference>
<evidence type="ECO:0000256" key="19">
    <source>
        <dbReference type="PIRSR" id="PIRSR009400-2"/>
    </source>
</evidence>
<dbReference type="Proteomes" id="UP000694580">
    <property type="component" value="Chromosome 10"/>
</dbReference>
<dbReference type="FunFam" id="2.170.16.10:FF:000001">
    <property type="entry name" value="Indian hedgehog"/>
    <property type="match status" value="1"/>
</dbReference>
<dbReference type="InterPro" id="IPR003587">
    <property type="entry name" value="Hint_dom_N"/>
</dbReference>
<dbReference type="RefSeq" id="XP_028849499.1">
    <property type="nucleotide sequence ID" value="XM_028993666.1"/>
</dbReference>
<keyword evidence="9 20" id="KW-0378">Hydrolase</keyword>
<dbReference type="GO" id="GO:0008233">
    <property type="term" value="F:peptidase activity"/>
    <property type="evidence" value="ECO:0007669"/>
    <property type="project" value="UniProtKB-UniRule"/>
</dbReference>
<evidence type="ECO:0000256" key="7">
    <source>
        <dbReference type="ARBA" id="ARBA00022723"/>
    </source>
</evidence>
<name>A0AAY4EL61_9TELE</name>